<keyword evidence="5" id="KW-1185">Reference proteome</keyword>
<feature type="chain" id="PRO_5013251727" description="SLH domain-containing protein" evidence="2">
    <location>
        <begin position="27"/>
        <end position="3626"/>
    </location>
</feature>
<dbReference type="STRING" id="48256.CLHUN_14000"/>
<evidence type="ECO:0000256" key="1">
    <source>
        <dbReference type="ARBA" id="ARBA00022737"/>
    </source>
</evidence>
<dbReference type="CDD" id="cd14670">
    <property type="entry name" value="BslA_like"/>
    <property type="match status" value="1"/>
</dbReference>
<protein>
    <recommendedName>
        <fullName evidence="3">SLH domain-containing protein</fullName>
    </recommendedName>
</protein>
<dbReference type="EMBL" id="MZGX01000007">
    <property type="protein sequence ID" value="OPX44846.1"/>
    <property type="molecule type" value="Genomic_DNA"/>
</dbReference>
<reference evidence="4 5" key="1">
    <citation type="submission" date="2017-03" db="EMBL/GenBank/DDBJ databases">
        <title>Genome sequence of Clostridium hungatei DSM 14427.</title>
        <authorList>
            <person name="Poehlein A."/>
            <person name="Daniel R."/>
        </authorList>
    </citation>
    <scope>NUCLEOTIDE SEQUENCE [LARGE SCALE GENOMIC DNA]</scope>
    <source>
        <strain evidence="4 5">DSM 14427</strain>
    </source>
</reference>
<dbReference type="InterPro" id="IPR008964">
    <property type="entry name" value="Invasin/intimin_cell_adhesion"/>
</dbReference>
<sequence length="3626" mass="379360">MKRIIKAISVMLLIVYLVTIPLNAMAAVGPVSIAVSAADKALLSKWKSMGILDGSAGVDDLNQSVMKVDFVTYINKILNSSRQADISFKDVPRESWYGKEISKAVASGFVKNDKSDYEPFSNITRLDASLMVARVFGLQLSDPKILTKITDAQKLDKEQLEGLGAVIEKGYLSEISAGRYAPFGVLKLIDAIKLLDKCIGQVIAKAGTYTKDAAGNLIVNAGSVTLKDMKIGGDLTIGEGVGEGTVRLENVIVTGRTVIRGGGPNSVYVKNSKLYGNLVVEKYAGDVNVVVQGTTTIDQTEVRSGAKLAESNLTTGKGFLNVTCTDAVQTNQTATLSGEFYNIKLDNSNLNVNLSGKAETVNISKDSTACFTLQSGNISSITTYAGKSTVELAAGTVSTLTAELGSKGNNVNLNGSVTVGAISLKDTTNLNLEKGTVQKLTVAAAGGGSYISIKKDAAIIEVAALAASTFTGVGRVVNAYVYANNVSMDMRPTSVYISGGITASIYGTTIDPTKQNVLISVPSEISVAEGKTQSITINSINPGGSTLAYISSDNNTATVSDKGVVAGISAGTTSVHVTAQYPGYNPAVAQIKVYVTSGNVTMPGSITLIPASAEAGTLVNEFGILYTAGDDMANGTVVIKLPSGFSVFATDTYKIKDGEEKALDISQRPDIQTISFTNLNLKKGETIEVRLKNRHIPSGKTYEFVAISDADGTGPKLPTSGQEKGIFTADSLKKMVVGYNYSAPSYGTTGGSIKLTDLSFIGITTANELNWLIKVQDSAFTAPSYDEVLAVSPSDYLEYKDGQDIPVAAEQILRLAAVEKGTNKLKGYVDMTVQSGWIRPDDAAKLVLGTNYNSPEAGIMANSVRINGLVPTAADTNWKIRVQDAGAGTVFVNAEFKDSKAYTEGDDISVLKGQHIILAEVDGSNLIKAYADIAVSDSAISKSASLLVLDNNFSAPTFGSAPGKTTIETLAAGSYEIDKWMIAVLGKDAVKPGLDVPAADYQKYTSPSALSIYTAKADITALEGQHLLLVGVSGPANLIKAYADLKLTASQIRQSDAQLIPDANFSAPSMGSAAGTTRFTALSLTEPTTSSAIFTEAKKFMVKVQNEPLAIAPQFNSMLSGAVDVMVNKDIAVTAGQYIILLATDTSGKIKAYRNILIGGGMIKPADAMKLITPNDYSLPQPGSVNGSTKIILSSNGIAGFSKWYYMLSDSPFEIPYKGSSLTGTTGAAVYVSGQNIESMTVGKHILIIAVDADGKTLAYTDEAISYEQIKQPDAAELKSSAETADAYNYTLPEPGQVGGTTRITYLSTIGVQGAVKWLYKVSDTPAPTPEYNSIVSGLLTYLQGDSVSVTKGQYFVLYAVDTNNRIKAYKNILISSDGMIRTPAAAVLVTPTNYAAPSQGSTQGTTMFTSLSLAGLDGQDSSWKWLYAVGNNIFAAPAKNTTASAIGFTTTELVKDGSGKYQDITVTSGQYILLLATDSLGAIKAYANVYIPQSAIRPFDAPVIASTSYTLTKGTTEGSTKFSKLDLIGIVGATGWMIKTQTGAFEVPARDVAVTGATTYSANNNILITAGAHILLLATDQLGRVKAYADITVSDSAIQAPFAYLLTENTNYTIPEQGILAGTVKIMLSARNIPNATTESAITWKYRVGAQDFAAPHLNDDASGPEYTAYTSNGDIPVAAGNVVLIIGVEGNQIKAFRQFTISASQIKPANAPELVENTNYTGPVAGSVPGTTRLDNLKLISVVGADRWQVRVVTSPSALTLDSIFTNPINYTGGMNIEVRLNQYVVLAAVDSNGRVKAYKNLQITQLGTQLNPPLADKLTSGLNYANPKYGTATGTTSIYVSPEGINNFKSFVVKIADSVTNITAGSIVAYTSPSGITYEQYHAYESGADIAANPGQFILLVAVDNTGKVLAYDNIALTANNIRPGNAIKLKAPENYTDLEPGAGVGTSKFGFLDRVGLPGAEKWIVKVQDTDITAIPLINSSVEGAAVYEVNKDIPVKEGQFVILYAVDSTGKVKGYINVPVLASAVRGIAPQLKLNVNYANPVPGSELNTTTFEYSKLVLPTGATKWRYIVQDNAAGTLLKDSLPTGTTLFVTGGAISAIEGQHLILAATDDNGYLKAYADILLNSSNIKNVVAGITGTTMTAPTGESNIVTGGRTIIVTLDISEWQDDILTNVTRRNMLFDGFTAAGSEAVQWGKVIAALKNEGASAATLSSDKKSITITLSEATTYDITKTQEITLTIKPELIKNAVKAVTSADIIRIAADVKLDLGGTAVTEGLGEGDIVAGGKTLIISLVNGEFAADVASNQAKRESVIGGLTFLNNAAQGDLITQALKNAGEAAMTRNSSTKITIVFPAVSGYDINTNETIIVKVPYKAVTGGATDAILVGAIKDATAAVQLTIAAKASADLSGTLLADTVPENSIAAGGRTLEITLTDGQWVTDIETDKTKRDALFSGLITTTETTEWAKVISALKNAGQGAIKRNSNTKVTVLLPAVSGYNINTNQYVTLAIPAACIIGAKASLIAGQTIKIERLATATLSGTAYGTSINESVIRAGGKTIVITLNNATWVDDINTNKEVQEALFKGFTADVEQAQWDKVVAAMTSSAIVAKTGIAGNVITITLPAVNDYDIAASLQTISLVVPTCAAIGTSFDIPSTNVLTFSSTLPTAAKVVQVSGPTGAYKQGANISIKVTFDQEVDVIGTGIPLLNLETGTVDRDAVYVSGSGTKELIFVYTVMLGDNAPKLNYKATSSLQLSGTTIQNKGTSVKATVTLPALAAATALGDSNILVDAVAPKYAAGYPKTGVLGETTMSALVKTDEKSKVYFVALPSGFTPAPSAEQLISEVITGGAITGTAITAGMKGLAELDANIEGSVAVSGLIPYTEYIIYMAAVDNLGNAGTVTQYKAKTTDATAPAFTAGYPRQSAVKYDNLAVILVNTNEAGTVYAIALPRGSAAPTSAQVKAYKNAVGTAVSTKGSTVITQGAIGLDVELTITGLAVSSQYDIYAVCEDSSGNLTAVPAAGQAETLQLNLDNVGVDLSRSLLTGTTSQMEYSFDDISWKLCTTGNTAITYNADAEIMTVYVREAANTGNKKLVATLTQADGSNIDISALDYHIAAAKITNSSAVNLQYRISGGAWGVLNASGSAVSVQFVPGMLEVRTAATAGSLPSKPVKVDDIAVPMPAPDLKYSDDLNVIYGLSSEYEYRIGGEAGTWQTGASEGTFTGTKKVEVRQKATKDKLPSAIQPIDFTAGKITAIAYPAAANKTLKKNHVIITFEESTDKAKTSSVTNAAILVKQYFNVTGLSGGSIVAKDWGSNMTASWNTTGNAITVVFDSMDGSTIKIGDEIRIDEAAGIRNAAGTSTSYSSVGILEGSFHTVPALVSIKAVNSGGQNGFGTGDSIVLTFDQPTKATTFSAINLSKFLKVTDSAGQSKNTVWSAVTNDSSIAWNTEGTQLTITFDNVTNPAIRLMPSIDKITIDTLLGLCDADETTEASNSSAFVSGSFTSPPAITSVVINNNGANGKNVGDTITITFNQATNKKAISSSALINYFHITTADGKTKHNWGVQSSSGITWNTAGTVLTIEISSITGLTLAKDDILTIDPLAGIKDADGGTVCDDSQVVTGQY</sequence>
<feature type="domain" description="SLH" evidence="3">
    <location>
        <begin position="84"/>
        <end position="146"/>
    </location>
</feature>
<dbReference type="Pfam" id="PF00395">
    <property type="entry name" value="SLH"/>
    <property type="match status" value="1"/>
</dbReference>
<dbReference type="RefSeq" id="WP_080063845.1">
    <property type="nucleotide sequence ID" value="NZ_MZGX01000007.1"/>
</dbReference>
<gene>
    <name evidence="4" type="ORF">CLHUN_14000</name>
</gene>
<dbReference type="Proteomes" id="UP000191554">
    <property type="component" value="Unassembled WGS sequence"/>
</dbReference>
<dbReference type="SUPFAM" id="SSF49373">
    <property type="entry name" value="Invasin/intimin cell-adhesion fragments"/>
    <property type="match status" value="1"/>
</dbReference>
<name>A0A1V4SMY5_RUMHU</name>
<dbReference type="Gene3D" id="2.60.40.3490">
    <property type="match status" value="1"/>
</dbReference>
<dbReference type="InterPro" id="IPR034650">
    <property type="entry name" value="YuaB-like"/>
</dbReference>
<proteinExistence type="predicted"/>
<evidence type="ECO:0000313" key="4">
    <source>
        <dbReference type="EMBL" id="OPX44846.1"/>
    </source>
</evidence>
<dbReference type="OrthoDB" id="2455613at2"/>
<feature type="signal peptide" evidence="2">
    <location>
        <begin position="1"/>
        <end position="26"/>
    </location>
</feature>
<dbReference type="Gene3D" id="2.60.40.1080">
    <property type="match status" value="1"/>
</dbReference>
<dbReference type="Pfam" id="PF17735">
    <property type="entry name" value="BslA"/>
    <property type="match status" value="1"/>
</dbReference>
<dbReference type="InterPro" id="IPR001119">
    <property type="entry name" value="SLH_dom"/>
</dbReference>
<keyword evidence="1" id="KW-0677">Repeat</keyword>
<comment type="caution">
    <text evidence="4">The sequence shown here is derived from an EMBL/GenBank/DDBJ whole genome shotgun (WGS) entry which is preliminary data.</text>
</comment>
<accession>A0A1V4SMY5</accession>
<dbReference type="Pfam" id="PF18316">
    <property type="entry name" value="S-l_SbsC_C"/>
    <property type="match status" value="12"/>
</dbReference>
<dbReference type="InterPro" id="IPR038480">
    <property type="entry name" value="YuaB-like_sf"/>
</dbReference>
<organism evidence="4 5">
    <name type="scientific">Ruminiclostridium hungatei</name>
    <name type="common">Clostridium hungatei</name>
    <dbReference type="NCBI Taxonomy" id="48256"/>
    <lineage>
        <taxon>Bacteria</taxon>
        <taxon>Bacillati</taxon>
        <taxon>Bacillota</taxon>
        <taxon>Clostridia</taxon>
        <taxon>Eubacteriales</taxon>
        <taxon>Oscillospiraceae</taxon>
        <taxon>Ruminiclostridium</taxon>
    </lineage>
</organism>
<evidence type="ECO:0000313" key="5">
    <source>
        <dbReference type="Proteomes" id="UP000191554"/>
    </source>
</evidence>
<evidence type="ECO:0000256" key="2">
    <source>
        <dbReference type="SAM" id="SignalP"/>
    </source>
</evidence>
<evidence type="ECO:0000259" key="3">
    <source>
        <dbReference type="PROSITE" id="PS51272"/>
    </source>
</evidence>
<keyword evidence="2" id="KW-0732">Signal</keyword>
<dbReference type="PROSITE" id="PS51272">
    <property type="entry name" value="SLH"/>
    <property type="match status" value="1"/>
</dbReference>
<dbReference type="InterPro" id="IPR040751">
    <property type="entry name" value="SbsC_C"/>
</dbReference>